<accession>A0A2U2IYX1</accession>
<dbReference type="InterPro" id="IPR050925">
    <property type="entry name" value="Rhomboid_protease_S54"/>
</dbReference>
<feature type="transmembrane region" description="Helical" evidence="7">
    <location>
        <begin position="12"/>
        <end position="39"/>
    </location>
</feature>
<feature type="transmembrane region" description="Helical" evidence="7">
    <location>
        <begin position="155"/>
        <end position="177"/>
    </location>
</feature>
<keyword evidence="9" id="KW-0645">Protease</keyword>
<dbReference type="PANTHER" id="PTHR43731">
    <property type="entry name" value="RHOMBOID PROTEASE"/>
    <property type="match status" value="1"/>
</dbReference>
<feature type="transmembrane region" description="Helical" evidence="7">
    <location>
        <begin position="59"/>
        <end position="87"/>
    </location>
</feature>
<protein>
    <submittedName>
        <fullName evidence="9">Rhomboid family intramembrane serine protease</fullName>
    </submittedName>
</protein>
<comment type="subcellular location">
    <subcellularLocation>
        <location evidence="1">Membrane</location>
        <topology evidence="1">Multi-pass membrane protein</topology>
    </subcellularLocation>
</comment>
<dbReference type="GO" id="GO:0006508">
    <property type="term" value="P:proteolysis"/>
    <property type="evidence" value="ECO:0007669"/>
    <property type="project" value="UniProtKB-KW"/>
</dbReference>
<proteinExistence type="inferred from homology"/>
<dbReference type="OrthoDB" id="9813074at2"/>
<comment type="caution">
    <text evidence="9">The sequence shown here is derived from an EMBL/GenBank/DDBJ whole genome shotgun (WGS) entry which is preliminary data.</text>
</comment>
<dbReference type="GO" id="GO:0004252">
    <property type="term" value="F:serine-type endopeptidase activity"/>
    <property type="evidence" value="ECO:0007669"/>
    <property type="project" value="InterPro"/>
</dbReference>
<dbReference type="RefSeq" id="WP_109272319.1">
    <property type="nucleotide sequence ID" value="NZ_QFFF01000002.1"/>
</dbReference>
<feature type="domain" description="Peptidase S54 rhomboid" evidence="8">
    <location>
        <begin position="64"/>
        <end position="204"/>
    </location>
</feature>
<dbReference type="SUPFAM" id="SSF144091">
    <property type="entry name" value="Rhomboid-like"/>
    <property type="match status" value="1"/>
</dbReference>
<dbReference type="PANTHER" id="PTHR43731:SF14">
    <property type="entry name" value="PRESENILIN-ASSOCIATED RHOMBOID-LIKE PROTEIN, MITOCHONDRIAL"/>
    <property type="match status" value="1"/>
</dbReference>
<evidence type="ECO:0000256" key="2">
    <source>
        <dbReference type="ARBA" id="ARBA00009045"/>
    </source>
</evidence>
<evidence type="ECO:0000259" key="8">
    <source>
        <dbReference type="Pfam" id="PF01694"/>
    </source>
</evidence>
<reference evidence="9 10" key="1">
    <citation type="submission" date="2018-05" db="EMBL/GenBank/DDBJ databases">
        <title>Genome of Sphingosinicella humi QZX222.</title>
        <authorList>
            <person name="Qiao Z."/>
            <person name="Wang G."/>
        </authorList>
    </citation>
    <scope>NUCLEOTIDE SEQUENCE [LARGE SCALE GENOMIC DNA]</scope>
    <source>
        <strain evidence="9 10">QZX222</strain>
    </source>
</reference>
<gene>
    <name evidence="9" type="ORF">DF286_14095</name>
</gene>
<sequence length="213" mass="22315">MRPPESWQLARVTLAIAAVTAFAWLAATLTGAGDLAAIWGGFIPVRVTGVTGDEGLTPVFLTPLTATLVHAGIIHLGFNLLIHLFCGRSVETIIGGRQLAILYVVGAYAAAAAHYAVDPFDRTPMVGASGAISAVLGAYSMMFGRNRVKVANPTLALWLNALWLAVAWVGLQLIIGFTFETAGARIAIAAHIGGFIAGLLLAKPLLLLRYRGA</sequence>
<evidence type="ECO:0000313" key="10">
    <source>
        <dbReference type="Proteomes" id="UP000245916"/>
    </source>
</evidence>
<keyword evidence="10" id="KW-1185">Reference proteome</keyword>
<dbReference type="Pfam" id="PF01694">
    <property type="entry name" value="Rhomboid"/>
    <property type="match status" value="1"/>
</dbReference>
<evidence type="ECO:0000256" key="1">
    <source>
        <dbReference type="ARBA" id="ARBA00004141"/>
    </source>
</evidence>
<evidence type="ECO:0000256" key="7">
    <source>
        <dbReference type="SAM" id="Phobius"/>
    </source>
</evidence>
<dbReference type="AlphaFoldDB" id="A0A2U2IYX1"/>
<dbReference type="InterPro" id="IPR035952">
    <property type="entry name" value="Rhomboid-like_sf"/>
</dbReference>
<evidence type="ECO:0000256" key="4">
    <source>
        <dbReference type="ARBA" id="ARBA00022801"/>
    </source>
</evidence>
<keyword evidence="6 7" id="KW-0472">Membrane</keyword>
<dbReference type="GO" id="GO:0016020">
    <property type="term" value="C:membrane"/>
    <property type="evidence" value="ECO:0007669"/>
    <property type="project" value="UniProtKB-SubCell"/>
</dbReference>
<feature type="transmembrane region" description="Helical" evidence="7">
    <location>
        <begin position="99"/>
        <end position="117"/>
    </location>
</feature>
<keyword evidence="5 7" id="KW-1133">Transmembrane helix</keyword>
<evidence type="ECO:0000256" key="3">
    <source>
        <dbReference type="ARBA" id="ARBA00022692"/>
    </source>
</evidence>
<keyword evidence="4" id="KW-0378">Hydrolase</keyword>
<evidence type="ECO:0000256" key="6">
    <source>
        <dbReference type="ARBA" id="ARBA00023136"/>
    </source>
</evidence>
<dbReference type="InterPro" id="IPR022764">
    <property type="entry name" value="Peptidase_S54_rhomboid_dom"/>
</dbReference>
<dbReference type="Proteomes" id="UP000245916">
    <property type="component" value="Unassembled WGS sequence"/>
</dbReference>
<organism evidence="9 10">
    <name type="scientific">Allosphingosinicella humi</name>
    <dbReference type="NCBI Taxonomy" id="2068657"/>
    <lineage>
        <taxon>Bacteria</taxon>
        <taxon>Pseudomonadati</taxon>
        <taxon>Pseudomonadota</taxon>
        <taxon>Alphaproteobacteria</taxon>
        <taxon>Sphingomonadales</taxon>
        <taxon>Sphingomonadaceae</taxon>
        <taxon>Allosphingosinicella</taxon>
    </lineage>
</organism>
<comment type="similarity">
    <text evidence="2">Belongs to the peptidase S54 family.</text>
</comment>
<feature type="transmembrane region" description="Helical" evidence="7">
    <location>
        <begin position="183"/>
        <end position="202"/>
    </location>
</feature>
<feature type="transmembrane region" description="Helical" evidence="7">
    <location>
        <begin position="123"/>
        <end position="143"/>
    </location>
</feature>
<dbReference type="EMBL" id="QFFF01000002">
    <property type="protein sequence ID" value="PWG01257.1"/>
    <property type="molecule type" value="Genomic_DNA"/>
</dbReference>
<evidence type="ECO:0000313" key="9">
    <source>
        <dbReference type="EMBL" id="PWG01257.1"/>
    </source>
</evidence>
<dbReference type="Gene3D" id="1.20.1540.10">
    <property type="entry name" value="Rhomboid-like"/>
    <property type="match status" value="1"/>
</dbReference>
<evidence type="ECO:0000256" key="5">
    <source>
        <dbReference type="ARBA" id="ARBA00022989"/>
    </source>
</evidence>
<name>A0A2U2IYX1_9SPHN</name>
<keyword evidence="3 7" id="KW-0812">Transmembrane</keyword>